<accession>A0A9J6ET92</accession>
<keyword evidence="1" id="KW-0175">Coiled coil</keyword>
<keyword evidence="4" id="KW-1185">Reference proteome</keyword>
<gene>
    <name evidence="3" type="ORF">HPB51_015760</name>
</gene>
<protein>
    <submittedName>
        <fullName evidence="3">Uncharacterized protein</fullName>
    </submittedName>
</protein>
<feature type="region of interest" description="Disordered" evidence="2">
    <location>
        <begin position="743"/>
        <end position="764"/>
    </location>
</feature>
<evidence type="ECO:0000256" key="2">
    <source>
        <dbReference type="SAM" id="MobiDB-lite"/>
    </source>
</evidence>
<feature type="compositionally biased region" description="Polar residues" evidence="2">
    <location>
        <begin position="373"/>
        <end position="392"/>
    </location>
</feature>
<reference evidence="3" key="1">
    <citation type="journal article" date="2020" name="Cell">
        <title>Large-Scale Comparative Analyses of Tick Genomes Elucidate Their Genetic Diversity and Vector Capacities.</title>
        <authorList>
            <consortium name="Tick Genome and Microbiome Consortium (TIGMIC)"/>
            <person name="Jia N."/>
            <person name="Wang J."/>
            <person name="Shi W."/>
            <person name="Du L."/>
            <person name="Sun Y."/>
            <person name="Zhan W."/>
            <person name="Jiang J.F."/>
            <person name="Wang Q."/>
            <person name="Zhang B."/>
            <person name="Ji P."/>
            <person name="Bell-Sakyi L."/>
            <person name="Cui X.M."/>
            <person name="Yuan T.T."/>
            <person name="Jiang B.G."/>
            <person name="Yang W.F."/>
            <person name="Lam T.T."/>
            <person name="Chang Q.C."/>
            <person name="Ding S.J."/>
            <person name="Wang X.J."/>
            <person name="Zhu J.G."/>
            <person name="Ruan X.D."/>
            <person name="Zhao L."/>
            <person name="Wei J.T."/>
            <person name="Ye R.Z."/>
            <person name="Que T.C."/>
            <person name="Du C.H."/>
            <person name="Zhou Y.H."/>
            <person name="Cheng J.X."/>
            <person name="Dai P.F."/>
            <person name="Guo W.B."/>
            <person name="Han X.H."/>
            <person name="Huang E.J."/>
            <person name="Li L.F."/>
            <person name="Wei W."/>
            <person name="Gao Y.C."/>
            <person name="Liu J.Z."/>
            <person name="Shao H.Z."/>
            <person name="Wang X."/>
            <person name="Wang C.C."/>
            <person name="Yang T.C."/>
            <person name="Huo Q.B."/>
            <person name="Li W."/>
            <person name="Chen H.Y."/>
            <person name="Chen S.E."/>
            <person name="Zhou L.G."/>
            <person name="Ni X.B."/>
            <person name="Tian J.H."/>
            <person name="Sheng Y."/>
            <person name="Liu T."/>
            <person name="Pan Y.S."/>
            <person name="Xia L.Y."/>
            <person name="Li J."/>
            <person name="Zhao F."/>
            <person name="Cao W.C."/>
        </authorList>
    </citation>
    <scope>NUCLEOTIDE SEQUENCE</scope>
    <source>
        <strain evidence="3">Rmic-2018</strain>
    </source>
</reference>
<feature type="compositionally biased region" description="Basic and acidic residues" evidence="2">
    <location>
        <begin position="363"/>
        <end position="372"/>
    </location>
</feature>
<dbReference type="EMBL" id="JABSTU010000002">
    <property type="protein sequence ID" value="KAH8037715.1"/>
    <property type="molecule type" value="Genomic_DNA"/>
</dbReference>
<proteinExistence type="predicted"/>
<feature type="region of interest" description="Disordered" evidence="2">
    <location>
        <begin position="150"/>
        <end position="197"/>
    </location>
</feature>
<feature type="compositionally biased region" description="Low complexity" evidence="2">
    <location>
        <begin position="167"/>
        <end position="176"/>
    </location>
</feature>
<evidence type="ECO:0000313" key="4">
    <source>
        <dbReference type="Proteomes" id="UP000821866"/>
    </source>
</evidence>
<feature type="compositionally biased region" description="Polar residues" evidence="2">
    <location>
        <begin position="753"/>
        <end position="764"/>
    </location>
</feature>
<feature type="region of interest" description="Disordered" evidence="2">
    <location>
        <begin position="776"/>
        <end position="826"/>
    </location>
</feature>
<reference evidence="3" key="2">
    <citation type="submission" date="2021-09" db="EMBL/GenBank/DDBJ databases">
        <authorList>
            <person name="Jia N."/>
            <person name="Wang J."/>
            <person name="Shi W."/>
            <person name="Du L."/>
            <person name="Sun Y."/>
            <person name="Zhan W."/>
            <person name="Jiang J."/>
            <person name="Wang Q."/>
            <person name="Zhang B."/>
            <person name="Ji P."/>
            <person name="Sakyi L.B."/>
            <person name="Cui X."/>
            <person name="Yuan T."/>
            <person name="Jiang B."/>
            <person name="Yang W."/>
            <person name="Lam T.T.-Y."/>
            <person name="Chang Q."/>
            <person name="Ding S."/>
            <person name="Wang X."/>
            <person name="Zhu J."/>
            <person name="Ruan X."/>
            <person name="Zhao L."/>
            <person name="Wei J."/>
            <person name="Que T."/>
            <person name="Du C."/>
            <person name="Cheng J."/>
            <person name="Dai P."/>
            <person name="Han X."/>
            <person name="Huang E."/>
            <person name="Gao Y."/>
            <person name="Liu J."/>
            <person name="Shao H."/>
            <person name="Ye R."/>
            <person name="Li L."/>
            <person name="Wei W."/>
            <person name="Wang X."/>
            <person name="Wang C."/>
            <person name="Huo Q."/>
            <person name="Li W."/>
            <person name="Guo W."/>
            <person name="Chen H."/>
            <person name="Chen S."/>
            <person name="Zhou L."/>
            <person name="Zhou L."/>
            <person name="Ni X."/>
            <person name="Tian J."/>
            <person name="Zhou Y."/>
            <person name="Sheng Y."/>
            <person name="Liu T."/>
            <person name="Pan Y."/>
            <person name="Xia L."/>
            <person name="Li J."/>
            <person name="Zhao F."/>
            <person name="Cao W."/>
        </authorList>
    </citation>
    <scope>NUCLEOTIDE SEQUENCE</scope>
    <source>
        <strain evidence="3">Rmic-2018</strain>
        <tissue evidence="3">Larvae</tissue>
    </source>
</reference>
<sequence>MVVAPILRLEFYTLSPLRPILEQLDKIRRELARKERKLQKLKRLSAQKRSCDSSESSSVIDVEETRSTVSLDLRSPLRPIEATLSQSEICHSKPLRTTDPHERSILLRGANSDALEADENVYGLHSSFDTTRAGIGESACDARRVEVQLSRGSACGRAPPSDASLGPSKPEQQKPPSSDECRLTNERSPAGTIPDTPLKIDSRLSLHLVSPANSANVATAGARLVPVSSECGPVGKELDSATSVNFCKSRDVRVLNTTGICSPAVRHRVSQDESTLLGNVSVQQVEKESKCTVKSLLSSVRGKESSEETFEAFAYERTNNVSYSEKRFNVQSDVHLMPTLDGESSNDNKNVHNSQMEMFVEHEEHMESRDTECSMSSWDEATEGSTLESSEMTEPPWQATETSCSTSSKSWSPAHKRRRTTCEVTAPSGPADSKCYNFRKRNLSYSPLVRRRMSREAKSILGTFQKLIQHAHELPISTFERSFEELGLHPQQERKTNSYCDAAVDTVQEESLYVCGHASPEAELTTGAELTDNQAEVVPRFGKHGERTELSGPLRIVCEVGDSCEEVERSAICVHVNREPSDHCTNTATSSCEIMAVTVQSKAGAEVRLQDNGVCGNLLTERQEPGDPVQVTRIQNSDTITKQVSPALAHVGCGKHNRSSQECYTNVPQKENSSCMVLSTEGDACIQIDRQDSECDNGDGVFEAACLDNSDLFTQSEESDGTTGGINEFVATIVEQLDPHIFSAADRGPTDEPQGSLSGSTTADDLNLLESQAQSLVEAREHPSPSRGQRGLLTEATTKRFKTKEESPGSLTDKLQNAVLPSPSRTFDKASDHPLCVAVLASRTGASKPGLLDGSEMDGGAGTADVRSFHRAPSVPAAGATRTEELSMPHMSGTVFECDAKNLFTDSSVGNKASVANSDLPELLDPHELEGMFDEWSEGVDCVPRTLNARDARDCGNTSCTPGAHKECQAIDVPAAAGNGIRSSADHASVPITHGELNRG</sequence>
<name>A0A9J6ET92_RHIMP</name>
<evidence type="ECO:0000256" key="1">
    <source>
        <dbReference type="SAM" id="Coils"/>
    </source>
</evidence>
<feature type="compositionally biased region" description="Low complexity" evidence="2">
    <location>
        <begin position="400"/>
        <end position="412"/>
    </location>
</feature>
<dbReference type="Proteomes" id="UP000821866">
    <property type="component" value="Chromosome 10"/>
</dbReference>
<comment type="caution">
    <text evidence="3">The sequence shown here is derived from an EMBL/GenBank/DDBJ whole genome shotgun (WGS) entry which is preliminary data.</text>
</comment>
<dbReference type="VEuPathDB" id="VectorBase:LOC119179138"/>
<organism evidence="3 4">
    <name type="scientific">Rhipicephalus microplus</name>
    <name type="common">Cattle tick</name>
    <name type="synonym">Boophilus microplus</name>
    <dbReference type="NCBI Taxonomy" id="6941"/>
    <lineage>
        <taxon>Eukaryota</taxon>
        <taxon>Metazoa</taxon>
        <taxon>Ecdysozoa</taxon>
        <taxon>Arthropoda</taxon>
        <taxon>Chelicerata</taxon>
        <taxon>Arachnida</taxon>
        <taxon>Acari</taxon>
        <taxon>Parasitiformes</taxon>
        <taxon>Ixodida</taxon>
        <taxon>Ixodoidea</taxon>
        <taxon>Ixodidae</taxon>
        <taxon>Rhipicephalinae</taxon>
        <taxon>Rhipicephalus</taxon>
        <taxon>Boophilus</taxon>
    </lineage>
</organism>
<feature type="region of interest" description="Disordered" evidence="2">
    <location>
        <begin position="363"/>
        <end position="416"/>
    </location>
</feature>
<dbReference type="AlphaFoldDB" id="A0A9J6ET92"/>
<evidence type="ECO:0000313" key="3">
    <source>
        <dbReference type="EMBL" id="KAH8037715.1"/>
    </source>
</evidence>
<feature type="coiled-coil region" evidence="1">
    <location>
        <begin position="17"/>
        <end position="47"/>
    </location>
</feature>
<feature type="region of interest" description="Disordered" evidence="2">
    <location>
        <begin position="847"/>
        <end position="881"/>
    </location>
</feature>